<dbReference type="EMBL" id="JAVRQU010000026">
    <property type="protein sequence ID" value="KAK5690253.1"/>
    <property type="molecule type" value="Genomic_DNA"/>
</dbReference>
<proteinExistence type="predicted"/>
<reference evidence="2" key="1">
    <citation type="submission" date="2023-08" db="EMBL/GenBank/DDBJ databases">
        <title>Black Yeasts Isolated from many extreme environments.</title>
        <authorList>
            <person name="Coleine C."/>
            <person name="Stajich J.E."/>
            <person name="Selbmann L."/>
        </authorList>
    </citation>
    <scope>NUCLEOTIDE SEQUENCE</scope>
    <source>
        <strain evidence="2">CCFEE 5810</strain>
    </source>
</reference>
<sequence length="202" mass="22400">MAQREVTNLEVYLNTRYNTAHDLLETDPEAAERMFVSLLQNPHLPLWKRTQCNGILACISEDPNEALSYLHDARYVLGLFEERLAIVIKPWTAKIAAMKQHFDEQEQELKQRRDSATERIVTEVAASDESTLLRSQQSALSEGSLTSPQGVSELLSNEAAISQQLRTSSPHRSDNDSDDAHTGAVLSVPGSSPMLSADKPAQ</sequence>
<comment type="caution">
    <text evidence="2">The sequence shown here is derived from an EMBL/GenBank/DDBJ whole genome shotgun (WGS) entry which is preliminary data.</text>
</comment>
<feature type="region of interest" description="Disordered" evidence="1">
    <location>
        <begin position="127"/>
        <end position="202"/>
    </location>
</feature>
<organism evidence="2 3">
    <name type="scientific">Elasticomyces elasticus</name>
    <dbReference type="NCBI Taxonomy" id="574655"/>
    <lineage>
        <taxon>Eukaryota</taxon>
        <taxon>Fungi</taxon>
        <taxon>Dikarya</taxon>
        <taxon>Ascomycota</taxon>
        <taxon>Pezizomycotina</taxon>
        <taxon>Dothideomycetes</taxon>
        <taxon>Dothideomycetidae</taxon>
        <taxon>Mycosphaerellales</taxon>
        <taxon>Teratosphaeriaceae</taxon>
        <taxon>Elasticomyces</taxon>
    </lineage>
</organism>
<evidence type="ECO:0000256" key="1">
    <source>
        <dbReference type="SAM" id="MobiDB-lite"/>
    </source>
</evidence>
<evidence type="ECO:0000313" key="3">
    <source>
        <dbReference type="Proteomes" id="UP001310594"/>
    </source>
</evidence>
<protein>
    <submittedName>
        <fullName evidence="2">Uncharacterized protein</fullName>
    </submittedName>
</protein>
<accession>A0AAN7VXN5</accession>
<gene>
    <name evidence="2" type="ORF">LTR97_012441</name>
</gene>
<feature type="compositionally biased region" description="Polar residues" evidence="1">
    <location>
        <begin position="159"/>
        <end position="170"/>
    </location>
</feature>
<name>A0AAN7VXN5_9PEZI</name>
<feature type="compositionally biased region" description="Basic and acidic residues" evidence="1">
    <location>
        <begin position="171"/>
        <end position="181"/>
    </location>
</feature>
<dbReference type="Proteomes" id="UP001310594">
    <property type="component" value="Unassembled WGS sequence"/>
</dbReference>
<feature type="compositionally biased region" description="Polar residues" evidence="1">
    <location>
        <begin position="128"/>
        <end position="150"/>
    </location>
</feature>
<evidence type="ECO:0000313" key="2">
    <source>
        <dbReference type="EMBL" id="KAK5690253.1"/>
    </source>
</evidence>
<dbReference type="AlphaFoldDB" id="A0AAN7VXN5"/>